<proteinExistence type="predicted"/>
<accession>A0A4S9VYM0</accession>
<evidence type="ECO:0000313" key="3">
    <source>
        <dbReference type="Proteomes" id="UP000309734"/>
    </source>
</evidence>
<feature type="compositionally biased region" description="Basic and acidic residues" evidence="1">
    <location>
        <begin position="16"/>
        <end position="25"/>
    </location>
</feature>
<protein>
    <submittedName>
        <fullName evidence="2">Uncharacterized protein</fullName>
    </submittedName>
</protein>
<organism evidence="2 3">
    <name type="scientific">Aureobasidium pullulans</name>
    <name type="common">Black yeast</name>
    <name type="synonym">Pullularia pullulans</name>
    <dbReference type="NCBI Taxonomy" id="5580"/>
    <lineage>
        <taxon>Eukaryota</taxon>
        <taxon>Fungi</taxon>
        <taxon>Dikarya</taxon>
        <taxon>Ascomycota</taxon>
        <taxon>Pezizomycotina</taxon>
        <taxon>Dothideomycetes</taxon>
        <taxon>Dothideomycetidae</taxon>
        <taxon>Dothideales</taxon>
        <taxon>Saccotheciaceae</taxon>
        <taxon>Aureobasidium</taxon>
    </lineage>
</organism>
<dbReference type="Proteomes" id="UP000309734">
    <property type="component" value="Unassembled WGS sequence"/>
</dbReference>
<feature type="region of interest" description="Disordered" evidence="1">
    <location>
        <begin position="1"/>
        <end position="87"/>
    </location>
</feature>
<dbReference type="AlphaFoldDB" id="A0A4S9VYM0"/>
<evidence type="ECO:0000256" key="1">
    <source>
        <dbReference type="SAM" id="MobiDB-lite"/>
    </source>
</evidence>
<evidence type="ECO:0000313" key="2">
    <source>
        <dbReference type="EMBL" id="THZ57640.1"/>
    </source>
</evidence>
<dbReference type="EMBL" id="QZBS01000748">
    <property type="protein sequence ID" value="THZ57640.1"/>
    <property type="molecule type" value="Genomic_DNA"/>
</dbReference>
<comment type="caution">
    <text evidence="2">The sequence shown here is derived from an EMBL/GenBank/DDBJ whole genome shotgun (WGS) entry which is preliminary data.</text>
</comment>
<reference evidence="2 3" key="1">
    <citation type="submission" date="2018-10" db="EMBL/GenBank/DDBJ databases">
        <title>Fifty Aureobasidium pullulans genomes reveal a recombining polyextremotolerant generalist.</title>
        <authorList>
            <person name="Gostincar C."/>
            <person name="Turk M."/>
            <person name="Zajc J."/>
            <person name="Gunde-Cimerman N."/>
        </authorList>
    </citation>
    <scope>NUCLEOTIDE SEQUENCE [LARGE SCALE GENOMIC DNA]</scope>
    <source>
        <strain evidence="2 3">EXF-3519</strain>
    </source>
</reference>
<sequence>MSSLPSASRFYKNKKDKAFPDRGNDLFEAAGGSLHVHHNQQDPQIKGEPATDQGTGDRSHKHGGLESIDGSAGIPQPTAPQESSYNTYNTTQRPVARLLIKMELDLSKPTTSLTRPTTLAMYLPPSDIKAIVASILNSPDVNHSTPEVCGDKGEQKEEAQVCRVMRVPICSIWATQVEIDGDT</sequence>
<gene>
    <name evidence="2" type="ORF">D6C85_10400</name>
</gene>
<name>A0A4S9VYM0_AURPU</name>